<protein>
    <submittedName>
        <fullName evidence="1">Uncharacterized protein</fullName>
    </submittedName>
</protein>
<proteinExistence type="predicted"/>
<evidence type="ECO:0000313" key="2">
    <source>
        <dbReference type="Proteomes" id="UP000805193"/>
    </source>
</evidence>
<evidence type="ECO:0000313" key="1">
    <source>
        <dbReference type="EMBL" id="KAG0410334.1"/>
    </source>
</evidence>
<dbReference type="EMBL" id="JABSTQ010011533">
    <property type="protein sequence ID" value="KAG0410334.1"/>
    <property type="molecule type" value="Genomic_DNA"/>
</dbReference>
<keyword evidence="2" id="KW-1185">Reference proteome</keyword>
<dbReference type="Proteomes" id="UP000805193">
    <property type="component" value="Unassembled WGS sequence"/>
</dbReference>
<gene>
    <name evidence="1" type="ORF">HPB47_012546</name>
</gene>
<comment type="caution">
    <text evidence="1">The sequence shown here is derived from an EMBL/GenBank/DDBJ whole genome shotgun (WGS) entry which is preliminary data.</text>
</comment>
<name>A0AC60NTD4_IXOPE</name>
<organism evidence="1 2">
    <name type="scientific">Ixodes persulcatus</name>
    <name type="common">Taiga tick</name>
    <dbReference type="NCBI Taxonomy" id="34615"/>
    <lineage>
        <taxon>Eukaryota</taxon>
        <taxon>Metazoa</taxon>
        <taxon>Ecdysozoa</taxon>
        <taxon>Arthropoda</taxon>
        <taxon>Chelicerata</taxon>
        <taxon>Arachnida</taxon>
        <taxon>Acari</taxon>
        <taxon>Parasitiformes</taxon>
        <taxon>Ixodida</taxon>
        <taxon>Ixodoidea</taxon>
        <taxon>Ixodidae</taxon>
        <taxon>Ixodinae</taxon>
        <taxon>Ixodes</taxon>
    </lineage>
</organism>
<accession>A0AC60NTD4</accession>
<sequence>MVKAICHEFCPYYFEELVGPTRDLYESKGKMYDGVDSYTLRVGVDTTTDADVRPATTHVGIINCLVLSTNYVSLQQVKAFKALDAHNYFTRRVHGSSWLLLLLLCVAASAGAVFHERVSGMVGGGNYSYYTLSKPGSVTILLHPVSGDPDLYVAERNVQPTFDLDNHCLQSTTCGAERLELPRHFKRPVGIGIYGHPSHAVSTYELEVRVEDSAENLLFYDYNYMAEKQEPRGKDPPEPSREDSGSQLPDESLLWTVLVGLLKLLLQVLEG</sequence>
<reference evidence="1 2" key="1">
    <citation type="journal article" date="2020" name="Cell">
        <title>Large-Scale Comparative Analyses of Tick Genomes Elucidate Their Genetic Diversity and Vector Capacities.</title>
        <authorList>
            <consortium name="Tick Genome and Microbiome Consortium (TIGMIC)"/>
            <person name="Jia N."/>
            <person name="Wang J."/>
            <person name="Shi W."/>
            <person name="Du L."/>
            <person name="Sun Y."/>
            <person name="Zhan W."/>
            <person name="Jiang J.F."/>
            <person name="Wang Q."/>
            <person name="Zhang B."/>
            <person name="Ji P."/>
            <person name="Bell-Sakyi L."/>
            <person name="Cui X.M."/>
            <person name="Yuan T.T."/>
            <person name="Jiang B.G."/>
            <person name="Yang W.F."/>
            <person name="Lam T.T."/>
            <person name="Chang Q.C."/>
            <person name="Ding S.J."/>
            <person name="Wang X.J."/>
            <person name="Zhu J.G."/>
            <person name="Ruan X.D."/>
            <person name="Zhao L."/>
            <person name="Wei J.T."/>
            <person name="Ye R.Z."/>
            <person name="Que T.C."/>
            <person name="Du C.H."/>
            <person name="Zhou Y.H."/>
            <person name="Cheng J.X."/>
            <person name="Dai P.F."/>
            <person name="Guo W.B."/>
            <person name="Han X.H."/>
            <person name="Huang E.J."/>
            <person name="Li L.F."/>
            <person name="Wei W."/>
            <person name="Gao Y.C."/>
            <person name="Liu J.Z."/>
            <person name="Shao H.Z."/>
            <person name="Wang X."/>
            <person name="Wang C.C."/>
            <person name="Yang T.C."/>
            <person name="Huo Q.B."/>
            <person name="Li W."/>
            <person name="Chen H.Y."/>
            <person name="Chen S.E."/>
            <person name="Zhou L.G."/>
            <person name="Ni X.B."/>
            <person name="Tian J.H."/>
            <person name="Sheng Y."/>
            <person name="Liu T."/>
            <person name="Pan Y.S."/>
            <person name="Xia L.Y."/>
            <person name="Li J."/>
            <person name="Zhao F."/>
            <person name="Cao W.C."/>
        </authorList>
    </citation>
    <scope>NUCLEOTIDE SEQUENCE [LARGE SCALE GENOMIC DNA]</scope>
    <source>
        <strain evidence="1">Iper-2018</strain>
    </source>
</reference>